<dbReference type="InterPro" id="IPR003595">
    <property type="entry name" value="Tyr_Pase_cat"/>
</dbReference>
<dbReference type="InterPro" id="IPR050348">
    <property type="entry name" value="Protein-Tyr_Phosphatase"/>
</dbReference>
<dbReference type="InterPro" id="IPR000387">
    <property type="entry name" value="Tyr_Pase_dom"/>
</dbReference>
<comment type="similarity">
    <text evidence="1">Belongs to the protein-tyrosine phosphatase family. Non-receptor class subfamily.</text>
</comment>
<feature type="compositionally biased region" description="Low complexity" evidence="3">
    <location>
        <begin position="701"/>
        <end position="718"/>
    </location>
</feature>
<dbReference type="InterPro" id="IPR036873">
    <property type="entry name" value="Rhodanese-like_dom_sf"/>
</dbReference>
<feature type="region of interest" description="Disordered" evidence="3">
    <location>
        <begin position="167"/>
        <end position="291"/>
    </location>
</feature>
<evidence type="ECO:0000259" key="5">
    <source>
        <dbReference type="PROSITE" id="PS50056"/>
    </source>
</evidence>
<dbReference type="AlphaFoldDB" id="A0A9P8QML9"/>
<feature type="compositionally biased region" description="Basic and acidic residues" evidence="3">
    <location>
        <begin position="17"/>
        <end position="26"/>
    </location>
</feature>
<dbReference type="CDD" id="cd18533">
    <property type="entry name" value="PTP_fungal"/>
    <property type="match status" value="1"/>
</dbReference>
<dbReference type="PROSITE" id="PS00383">
    <property type="entry name" value="TYR_PHOSPHATASE_1"/>
    <property type="match status" value="1"/>
</dbReference>
<dbReference type="GO" id="GO:0004725">
    <property type="term" value="F:protein tyrosine phosphatase activity"/>
    <property type="evidence" value="ECO:0007669"/>
    <property type="project" value="UniProtKB-EC"/>
</dbReference>
<feature type="compositionally biased region" description="Basic and acidic residues" evidence="3">
    <location>
        <begin position="268"/>
        <end position="283"/>
    </location>
</feature>
<dbReference type="EC" id="3.1.3.48" evidence="2"/>
<feature type="region of interest" description="Disordered" evidence="3">
    <location>
        <begin position="701"/>
        <end position="746"/>
    </location>
</feature>
<name>A0A9P8QML9_9HYPO</name>
<dbReference type="OrthoDB" id="6058203at2759"/>
<evidence type="ECO:0000259" key="4">
    <source>
        <dbReference type="PROSITE" id="PS50055"/>
    </source>
</evidence>
<dbReference type="SUPFAM" id="SSF52799">
    <property type="entry name" value="(Phosphotyrosine protein) phosphatases II"/>
    <property type="match status" value="1"/>
</dbReference>
<dbReference type="PANTHER" id="PTHR19134">
    <property type="entry name" value="RECEPTOR-TYPE TYROSINE-PROTEIN PHOSPHATASE"/>
    <property type="match status" value="1"/>
</dbReference>
<dbReference type="InterPro" id="IPR029021">
    <property type="entry name" value="Prot-tyrosine_phosphatase-like"/>
</dbReference>
<evidence type="ECO:0000313" key="7">
    <source>
        <dbReference type="EMBL" id="KAH6608170.1"/>
    </source>
</evidence>
<feature type="compositionally biased region" description="Basic and acidic residues" evidence="3">
    <location>
        <begin position="207"/>
        <end position="223"/>
    </location>
</feature>
<feature type="domain" description="Tyrosine specific protein phosphatases" evidence="5">
    <location>
        <begin position="833"/>
        <end position="861"/>
    </location>
</feature>
<comment type="caution">
    <text evidence="7">The sequence shown here is derived from an EMBL/GenBank/DDBJ whole genome shotgun (WGS) entry which is preliminary data.</text>
</comment>
<evidence type="ECO:0000259" key="6">
    <source>
        <dbReference type="PROSITE" id="PS50206"/>
    </source>
</evidence>
<dbReference type="Pfam" id="PF00581">
    <property type="entry name" value="Rhodanese"/>
    <property type="match status" value="1"/>
</dbReference>
<feature type="domain" description="Rhodanese" evidence="6">
    <location>
        <begin position="324"/>
        <end position="440"/>
    </location>
</feature>
<gene>
    <name evidence="7" type="ORF">Trco_004483</name>
</gene>
<dbReference type="PROSITE" id="PS50206">
    <property type="entry name" value="RHODANESE_3"/>
    <property type="match status" value="1"/>
</dbReference>
<feature type="compositionally biased region" description="Polar residues" evidence="3">
    <location>
        <begin position="62"/>
        <end position="79"/>
    </location>
</feature>
<dbReference type="PROSITE" id="PS50055">
    <property type="entry name" value="TYR_PHOSPHATASE_PTP"/>
    <property type="match status" value="1"/>
</dbReference>
<dbReference type="InterPro" id="IPR001763">
    <property type="entry name" value="Rhodanese-like_dom"/>
</dbReference>
<feature type="compositionally biased region" description="Low complexity" evidence="3">
    <location>
        <begin position="728"/>
        <end position="737"/>
    </location>
</feature>
<organism evidence="7 8">
    <name type="scientific">Trichoderma cornu-damae</name>
    <dbReference type="NCBI Taxonomy" id="654480"/>
    <lineage>
        <taxon>Eukaryota</taxon>
        <taxon>Fungi</taxon>
        <taxon>Dikarya</taxon>
        <taxon>Ascomycota</taxon>
        <taxon>Pezizomycotina</taxon>
        <taxon>Sordariomycetes</taxon>
        <taxon>Hypocreomycetidae</taxon>
        <taxon>Hypocreales</taxon>
        <taxon>Hypocreaceae</taxon>
        <taxon>Trichoderma</taxon>
    </lineage>
</organism>
<dbReference type="Gene3D" id="3.90.190.10">
    <property type="entry name" value="Protein tyrosine phosphatase superfamily"/>
    <property type="match status" value="1"/>
</dbReference>
<dbReference type="CDD" id="cd01446">
    <property type="entry name" value="DSP_MapKP"/>
    <property type="match status" value="1"/>
</dbReference>
<keyword evidence="8" id="KW-1185">Reference proteome</keyword>
<protein>
    <recommendedName>
        <fullName evidence="2">protein-tyrosine-phosphatase</fullName>
        <ecNumber evidence="2">3.1.3.48</ecNumber>
    </recommendedName>
</protein>
<feature type="region of interest" description="Disordered" evidence="3">
    <location>
        <begin position="1"/>
        <end position="97"/>
    </location>
</feature>
<dbReference type="PROSITE" id="PS50056">
    <property type="entry name" value="TYR_PHOSPHATASE_2"/>
    <property type="match status" value="1"/>
</dbReference>
<dbReference type="SMART" id="SM00194">
    <property type="entry name" value="PTPc"/>
    <property type="match status" value="1"/>
</dbReference>
<evidence type="ECO:0000313" key="8">
    <source>
        <dbReference type="Proteomes" id="UP000827724"/>
    </source>
</evidence>
<dbReference type="PANTHER" id="PTHR19134:SF561">
    <property type="entry name" value="PROTEIN TYROSINE PHOSPHATASE 36E, ISOFORM A"/>
    <property type="match status" value="1"/>
</dbReference>
<dbReference type="Pfam" id="PF00102">
    <property type="entry name" value="Y_phosphatase"/>
    <property type="match status" value="2"/>
</dbReference>
<dbReference type="EMBL" id="JAIWOZ010000003">
    <property type="protein sequence ID" value="KAH6608170.1"/>
    <property type="molecule type" value="Genomic_DNA"/>
</dbReference>
<dbReference type="PRINTS" id="PR00700">
    <property type="entry name" value="PRTYPHPHTASE"/>
</dbReference>
<feature type="compositionally biased region" description="Polar residues" evidence="3">
    <location>
        <begin position="1"/>
        <end position="13"/>
    </location>
</feature>
<dbReference type="InterPro" id="IPR016130">
    <property type="entry name" value="Tyr_Pase_AS"/>
</dbReference>
<dbReference type="SUPFAM" id="SSF52821">
    <property type="entry name" value="Rhodanese/Cell cycle control phosphatase"/>
    <property type="match status" value="1"/>
</dbReference>
<evidence type="ECO:0000256" key="2">
    <source>
        <dbReference type="ARBA" id="ARBA00013064"/>
    </source>
</evidence>
<proteinExistence type="inferred from homology"/>
<dbReference type="InterPro" id="IPR000242">
    <property type="entry name" value="PTP_cat"/>
</dbReference>
<dbReference type="SMART" id="SM00450">
    <property type="entry name" value="RHOD"/>
    <property type="match status" value="1"/>
</dbReference>
<feature type="compositionally biased region" description="Low complexity" evidence="3">
    <location>
        <begin position="36"/>
        <end position="55"/>
    </location>
</feature>
<dbReference type="SMART" id="SM00404">
    <property type="entry name" value="PTPc_motif"/>
    <property type="match status" value="1"/>
</dbReference>
<dbReference type="Gene3D" id="3.40.250.10">
    <property type="entry name" value="Rhodanese-like domain"/>
    <property type="match status" value="1"/>
</dbReference>
<feature type="domain" description="Tyrosine-protein phosphatase" evidence="4">
    <location>
        <begin position="572"/>
        <end position="972"/>
    </location>
</feature>
<accession>A0A9P8QML9</accession>
<dbReference type="Proteomes" id="UP000827724">
    <property type="component" value="Unassembled WGS sequence"/>
</dbReference>
<feature type="region of interest" description="Disordered" evidence="3">
    <location>
        <begin position="870"/>
        <end position="889"/>
    </location>
</feature>
<reference evidence="7" key="1">
    <citation type="submission" date="2021-08" db="EMBL/GenBank/DDBJ databases">
        <title>Chromosome-Level Trichoderma cornu-damae using Hi-C Data.</title>
        <authorList>
            <person name="Kim C.S."/>
        </authorList>
    </citation>
    <scope>NUCLEOTIDE SEQUENCE</scope>
    <source>
        <strain evidence="7">KA19-0412C</strain>
    </source>
</reference>
<evidence type="ECO:0000256" key="1">
    <source>
        <dbReference type="ARBA" id="ARBA00009649"/>
    </source>
</evidence>
<evidence type="ECO:0000256" key="3">
    <source>
        <dbReference type="SAM" id="MobiDB-lite"/>
    </source>
</evidence>
<sequence length="998" mass="109312">MRSTPPLDQTQAQAMMHDSRAGDRTPVHYTMKTHAHAWPSPAPAASHSHSLSQSPRTAKTGAMSTTPASSPRASYSVGQNYPPKLSPLRPDVRPPSPNYFGLVVESAAHDPRDSSGLGNNWSPASSSVKSFAAALPKHITLESNPEFEAFKRQVDINRGKLFGLPTSHYVQPTSNPAPMRPRPPRWHTHASDTGSEGSFPRALNAPARDRRSSRMDVDQDSLHDSAYVSSDSKRNSESSLFTLQLPGVPRFESPRPMDAAQPRAGLARSEDRDPRMSMTEHRPSPSSPRMPEMMRSATMPIKLEPGQPSLITAAFLRELVETRDEDDVLLLDIRSSTNYAASRIRGALNLCIPTTLLKRATYNTERLRQTFQNSPAGEKFGTWRDAGWIVVYDSRSSDSRDTVAAQNMIKKFTNEGYAGQTGILRGGFQGLQGSFPELVDSASTVSAKPGGGASLPGAAGGLAPVIGGVMLPTSKNPFFANIRQNMDLADGVGQLDVAWPRGLEPSAVPSWLRDAAARPDRGKTVSDRFLRIELEEKTRMQNAYAAFNEGNPSHNPAVNGRVQLSGVEKGGKNRYKDILPFEHARVKLQNKPDGCCDYINASHLTASRSNKRYIASQGPLPDTFEDFWSVIWEQDVRVIVMLTAESEGGQLKCHTYWNDREYGAIKLKQLSEKKASLDLDKHRSTATTTTITTTATATTATTTTTTTNNNSTQNATSSGEASRKRAHTTTTLETAAANPPSLQGQSESTFVTIRKFALTHSAHPFAPMREITHLHFSSWPDFGTPAQPSHLLALVELANVMQRAALPVETASIVGSSRIAHDLAPMTWYDEPEADSASRPMLVHCSAGCGRTGAFCTVDSVIDMMKRQRLSSLPGGQPHARDSGGDVPMADCDDAVSPMTNREMGFHFNLDHQPRLESGRAESGNASIDLSWLHDDSVDLIQRTVEDFREQRISMVQSLRQYVLCYETVLEWVNRLHDRGGMAAIPGRRPRSESYQLA</sequence>